<accession>A0AAN7QL33</accession>
<dbReference type="SUPFAM" id="SSF48371">
    <property type="entry name" value="ARM repeat"/>
    <property type="match status" value="1"/>
</dbReference>
<keyword evidence="10" id="KW-1185">Reference proteome</keyword>
<dbReference type="GO" id="GO:0016567">
    <property type="term" value="P:protein ubiquitination"/>
    <property type="evidence" value="ECO:0007669"/>
    <property type="project" value="InterPro"/>
</dbReference>
<protein>
    <recommendedName>
        <fullName evidence="3">RING-type E3 ubiquitin transferase</fullName>
        <ecNumber evidence="3">2.3.2.27</ecNumber>
    </recommendedName>
</protein>
<dbReference type="GO" id="GO:0061630">
    <property type="term" value="F:ubiquitin protein ligase activity"/>
    <property type="evidence" value="ECO:0007669"/>
    <property type="project" value="UniProtKB-EC"/>
</dbReference>
<dbReference type="PROSITE" id="PS51698">
    <property type="entry name" value="U_BOX"/>
    <property type="match status" value="1"/>
</dbReference>
<comment type="pathway">
    <text evidence="2">Protein modification; protein ubiquitination.</text>
</comment>
<organism evidence="9 10">
    <name type="scientific">Trapa incisa</name>
    <dbReference type="NCBI Taxonomy" id="236973"/>
    <lineage>
        <taxon>Eukaryota</taxon>
        <taxon>Viridiplantae</taxon>
        <taxon>Streptophyta</taxon>
        <taxon>Embryophyta</taxon>
        <taxon>Tracheophyta</taxon>
        <taxon>Spermatophyta</taxon>
        <taxon>Magnoliopsida</taxon>
        <taxon>eudicotyledons</taxon>
        <taxon>Gunneridae</taxon>
        <taxon>Pentapetalae</taxon>
        <taxon>rosids</taxon>
        <taxon>malvids</taxon>
        <taxon>Myrtales</taxon>
        <taxon>Lythraceae</taxon>
        <taxon>Trapa</taxon>
    </lineage>
</organism>
<feature type="repeat" description="ARM" evidence="7">
    <location>
        <begin position="430"/>
        <end position="472"/>
    </location>
</feature>
<dbReference type="Gene3D" id="1.25.10.10">
    <property type="entry name" value="Leucine-rich Repeat Variant"/>
    <property type="match status" value="1"/>
</dbReference>
<evidence type="ECO:0000313" key="10">
    <source>
        <dbReference type="Proteomes" id="UP001345219"/>
    </source>
</evidence>
<dbReference type="FunFam" id="3.30.40.10:FF:000455">
    <property type="entry name" value="RING-type E3 ubiquitin transferase"/>
    <property type="match status" value="1"/>
</dbReference>
<dbReference type="InterPro" id="IPR011989">
    <property type="entry name" value="ARM-like"/>
</dbReference>
<name>A0AAN7QL33_9MYRT</name>
<reference evidence="9 10" key="1">
    <citation type="journal article" date="2023" name="Hortic Res">
        <title>Pangenome of water caltrop reveals structural variations and asymmetric subgenome divergence after allopolyploidization.</title>
        <authorList>
            <person name="Zhang X."/>
            <person name="Chen Y."/>
            <person name="Wang L."/>
            <person name="Yuan Y."/>
            <person name="Fang M."/>
            <person name="Shi L."/>
            <person name="Lu R."/>
            <person name="Comes H.P."/>
            <person name="Ma Y."/>
            <person name="Chen Y."/>
            <person name="Huang G."/>
            <person name="Zhou Y."/>
            <person name="Zheng Z."/>
            <person name="Qiu Y."/>
        </authorList>
    </citation>
    <scope>NUCLEOTIDE SEQUENCE [LARGE SCALE GENOMIC DNA]</scope>
    <source>
        <tissue evidence="9">Roots</tissue>
    </source>
</reference>
<dbReference type="CDD" id="cd21037">
    <property type="entry name" value="MLKL_NTD"/>
    <property type="match status" value="1"/>
</dbReference>
<comment type="catalytic activity">
    <reaction evidence="1">
        <text>S-ubiquitinyl-[E2 ubiquitin-conjugating enzyme]-L-cysteine + [acceptor protein]-L-lysine = [E2 ubiquitin-conjugating enzyme]-L-cysteine + N(6)-ubiquitinyl-[acceptor protein]-L-lysine.</text>
        <dbReference type="EC" id="2.3.2.27"/>
    </reaction>
</comment>
<keyword evidence="6" id="KW-0833">Ubl conjugation pathway</keyword>
<dbReference type="InterPro" id="IPR045210">
    <property type="entry name" value="RING-Ubox_PUB"/>
</dbReference>
<dbReference type="Pfam" id="PF25598">
    <property type="entry name" value="ARM_PUB"/>
    <property type="match status" value="1"/>
</dbReference>
<dbReference type="PANTHER" id="PTHR23315:SF266">
    <property type="entry name" value="U-BOX DOMAIN-CONTAINING PROTEIN 17"/>
    <property type="match status" value="1"/>
</dbReference>
<dbReference type="SMART" id="SM00185">
    <property type="entry name" value="ARM"/>
    <property type="match status" value="4"/>
</dbReference>
<dbReference type="Gene3D" id="3.30.40.10">
    <property type="entry name" value="Zinc/RING finger domain, C3HC4 (zinc finger)"/>
    <property type="match status" value="1"/>
</dbReference>
<dbReference type="InterPro" id="IPR003613">
    <property type="entry name" value="Ubox_domain"/>
</dbReference>
<evidence type="ECO:0000256" key="5">
    <source>
        <dbReference type="ARBA" id="ARBA00022737"/>
    </source>
</evidence>
<dbReference type="PANTHER" id="PTHR23315">
    <property type="entry name" value="U BOX DOMAIN-CONTAINING"/>
    <property type="match status" value="1"/>
</dbReference>
<sequence>MATAAVFSSLRKRRLISLEVFLAPVGLSDVALIHIIASISGEIVSSFSHKSLFFQRKNSRSLVRRIEVFMVLLEYLRESRSTLPPAAVLCFNELHLLLHRSKMLLDYCSQTGKLWLLIQNKSISGHFHDLNQDICTLLDVLPIKDIELSEDIREQIELLQRQSRRNSLFIDKHDEALRVQLFSFLDEFEKGQTPSPTVLETFFIKNLRIQDAKSCMVEIESLEEQVLNHNGELDPAIPVINGFIALLRYCRFLLYSHSNEDIVDHGASKNPRKRKTKDLTAHENAIPKDFYCPISLDLMQDPVITSTGQTYDRTSILRWIQEGHITCPKTGQVLAHSKLVPNRALRNLMDQWCFTHGIPYGPPESVDSSPEFLVAATPLRATLEANRATSALLVQNLRDGSHGAKSVVVREIRLLAKIGKENRAFIAEAGAIPYLKELLSSTNPITQENSVTAMLNLSIYEKNKSMIMEETDCLKSIVEVLKSGHTTNARENAAATLFSLSAVHDYKIRVADEEGSLEALSGLLRGGTSRGKKDAVMALYNLSTHTDNCTKMIKSGAVAVLVGALGDEAVAEEAAGTLSLIVRHPLGTEVVAGDDSAVAGLIGMMRSGTPQGKENAVAALLELCRSGGTAAVERNIKAPALAGLLQILLFTGTKRARRKAASLARVFRRSDNRPFHLGGLGQGYALTANSGVSRSSGLSSNVSMSTSIHTPVL</sequence>
<dbReference type="SMART" id="SM00504">
    <property type="entry name" value="Ubox"/>
    <property type="match status" value="1"/>
</dbReference>
<dbReference type="InterPro" id="IPR013083">
    <property type="entry name" value="Znf_RING/FYVE/PHD"/>
</dbReference>
<dbReference type="InterPro" id="IPR016024">
    <property type="entry name" value="ARM-type_fold"/>
</dbReference>
<gene>
    <name evidence="9" type="ORF">SAY87_031356</name>
</gene>
<dbReference type="FunFam" id="1.25.10.10:FF:000491">
    <property type="entry name" value="RING-type E3 ubiquitin transferase"/>
    <property type="match status" value="1"/>
</dbReference>
<dbReference type="Pfam" id="PF25368">
    <property type="entry name" value="PUB10_N"/>
    <property type="match status" value="1"/>
</dbReference>
<dbReference type="InterPro" id="IPR000225">
    <property type="entry name" value="Armadillo"/>
</dbReference>
<evidence type="ECO:0000256" key="1">
    <source>
        <dbReference type="ARBA" id="ARBA00000900"/>
    </source>
</evidence>
<evidence type="ECO:0000256" key="2">
    <source>
        <dbReference type="ARBA" id="ARBA00004906"/>
    </source>
</evidence>
<dbReference type="EC" id="2.3.2.27" evidence="3"/>
<proteinExistence type="predicted"/>
<dbReference type="EMBL" id="JAXIOK010000005">
    <property type="protein sequence ID" value="KAK4770824.1"/>
    <property type="molecule type" value="Genomic_DNA"/>
</dbReference>
<evidence type="ECO:0000256" key="3">
    <source>
        <dbReference type="ARBA" id="ARBA00012483"/>
    </source>
</evidence>
<dbReference type="InterPro" id="IPR057623">
    <property type="entry name" value="PUB12-19-like_N"/>
</dbReference>
<evidence type="ECO:0000259" key="8">
    <source>
        <dbReference type="PROSITE" id="PS51698"/>
    </source>
</evidence>
<evidence type="ECO:0000256" key="7">
    <source>
        <dbReference type="PROSITE-ProRule" id="PRU00259"/>
    </source>
</evidence>
<dbReference type="Proteomes" id="UP001345219">
    <property type="component" value="Chromosome 24"/>
</dbReference>
<comment type="caution">
    <text evidence="9">The sequence shown here is derived from an EMBL/GenBank/DDBJ whole genome shotgun (WGS) entry which is preliminary data.</text>
</comment>
<dbReference type="InterPro" id="IPR036537">
    <property type="entry name" value="Adaptor_Cbl_N_dom_sf"/>
</dbReference>
<dbReference type="SUPFAM" id="SSF57850">
    <property type="entry name" value="RING/U-box"/>
    <property type="match status" value="1"/>
</dbReference>
<dbReference type="InterPro" id="IPR058678">
    <property type="entry name" value="ARM_PUB"/>
</dbReference>
<dbReference type="Gene3D" id="1.20.930.20">
    <property type="entry name" value="Adaptor protein Cbl, N-terminal domain"/>
    <property type="match status" value="1"/>
</dbReference>
<evidence type="ECO:0000313" key="9">
    <source>
        <dbReference type="EMBL" id="KAK4770824.1"/>
    </source>
</evidence>
<feature type="domain" description="U-box" evidence="8">
    <location>
        <begin position="285"/>
        <end position="359"/>
    </location>
</feature>
<dbReference type="PROSITE" id="PS50176">
    <property type="entry name" value="ARM_REPEAT"/>
    <property type="match status" value="1"/>
</dbReference>
<dbReference type="Pfam" id="PF04564">
    <property type="entry name" value="U-box"/>
    <property type="match status" value="1"/>
</dbReference>
<dbReference type="AlphaFoldDB" id="A0AAN7QL33"/>
<dbReference type="InterPro" id="IPR059179">
    <property type="entry name" value="MLKL-like_MCAfunc"/>
</dbReference>
<dbReference type="GO" id="GO:0007166">
    <property type="term" value="P:cell surface receptor signaling pathway"/>
    <property type="evidence" value="ECO:0007669"/>
    <property type="project" value="InterPro"/>
</dbReference>
<keyword evidence="4" id="KW-0808">Transferase</keyword>
<keyword evidence="5" id="KW-0677">Repeat</keyword>
<evidence type="ECO:0000256" key="6">
    <source>
        <dbReference type="ARBA" id="ARBA00022786"/>
    </source>
</evidence>
<dbReference type="CDD" id="cd16664">
    <property type="entry name" value="RING-Ubox_PUB"/>
    <property type="match status" value="1"/>
</dbReference>
<evidence type="ECO:0000256" key="4">
    <source>
        <dbReference type="ARBA" id="ARBA00022679"/>
    </source>
</evidence>